<protein>
    <submittedName>
        <fullName evidence="2">Uncharacterized protein</fullName>
    </submittedName>
</protein>
<sequence length="221" mass="22986">MTVRPCASGCGGFLSSNDGHERCLSCLGREHAEVAFVDGSCVHCERMTMATLRSRLSFARWRPSSSTPSSSAGRPGSSAALVRGEGDLRVTVPNLPSGLKPPRKSGPSKRGSVEMPKLSTRSSETEPSVTFGAPEEDRMSITASEGGLMPAEAEASTEQPPAAVAAQSEADAELAAMLHRAAVSIGLEVSKAPSPERSRLDDWYLGARSDAGSSASPVQGV</sequence>
<accession>A0ABR3M4R9</accession>
<evidence type="ECO:0000313" key="3">
    <source>
        <dbReference type="Proteomes" id="UP001558613"/>
    </source>
</evidence>
<evidence type="ECO:0000313" key="2">
    <source>
        <dbReference type="EMBL" id="KAL1259241.1"/>
    </source>
</evidence>
<dbReference type="Proteomes" id="UP001558613">
    <property type="component" value="Unassembled WGS sequence"/>
</dbReference>
<organism evidence="2 3">
    <name type="scientific">Cirrhinus molitorella</name>
    <name type="common">mud carp</name>
    <dbReference type="NCBI Taxonomy" id="172907"/>
    <lineage>
        <taxon>Eukaryota</taxon>
        <taxon>Metazoa</taxon>
        <taxon>Chordata</taxon>
        <taxon>Craniata</taxon>
        <taxon>Vertebrata</taxon>
        <taxon>Euteleostomi</taxon>
        <taxon>Actinopterygii</taxon>
        <taxon>Neopterygii</taxon>
        <taxon>Teleostei</taxon>
        <taxon>Ostariophysi</taxon>
        <taxon>Cypriniformes</taxon>
        <taxon>Cyprinidae</taxon>
        <taxon>Labeoninae</taxon>
        <taxon>Labeonini</taxon>
        <taxon>Cirrhinus</taxon>
    </lineage>
</organism>
<keyword evidence="3" id="KW-1185">Reference proteome</keyword>
<feature type="compositionally biased region" description="Polar residues" evidence="1">
    <location>
        <begin position="119"/>
        <end position="128"/>
    </location>
</feature>
<feature type="region of interest" description="Disordered" evidence="1">
    <location>
        <begin position="60"/>
        <end position="137"/>
    </location>
</feature>
<dbReference type="EMBL" id="JAYMGO010000016">
    <property type="protein sequence ID" value="KAL1259241.1"/>
    <property type="molecule type" value="Genomic_DNA"/>
</dbReference>
<feature type="compositionally biased region" description="Low complexity" evidence="1">
    <location>
        <begin position="62"/>
        <end position="80"/>
    </location>
</feature>
<evidence type="ECO:0000256" key="1">
    <source>
        <dbReference type="SAM" id="MobiDB-lite"/>
    </source>
</evidence>
<gene>
    <name evidence="2" type="ORF">QQF64_009818</name>
</gene>
<reference evidence="2 3" key="1">
    <citation type="submission" date="2023-09" db="EMBL/GenBank/DDBJ databases">
        <authorList>
            <person name="Wang M."/>
        </authorList>
    </citation>
    <scope>NUCLEOTIDE SEQUENCE [LARGE SCALE GENOMIC DNA]</scope>
    <source>
        <strain evidence="2">GT-2023</strain>
        <tissue evidence="2">Liver</tissue>
    </source>
</reference>
<proteinExistence type="predicted"/>
<name>A0ABR3M4R9_9TELE</name>
<comment type="caution">
    <text evidence="2">The sequence shown here is derived from an EMBL/GenBank/DDBJ whole genome shotgun (WGS) entry which is preliminary data.</text>
</comment>